<evidence type="ECO:0000313" key="3">
    <source>
        <dbReference type="Proteomes" id="UP000440578"/>
    </source>
</evidence>
<organism evidence="2 3">
    <name type="scientific">Amphibalanus amphitrite</name>
    <name type="common">Striped barnacle</name>
    <name type="synonym">Balanus amphitrite</name>
    <dbReference type="NCBI Taxonomy" id="1232801"/>
    <lineage>
        <taxon>Eukaryota</taxon>
        <taxon>Metazoa</taxon>
        <taxon>Ecdysozoa</taxon>
        <taxon>Arthropoda</taxon>
        <taxon>Crustacea</taxon>
        <taxon>Multicrustacea</taxon>
        <taxon>Cirripedia</taxon>
        <taxon>Thoracica</taxon>
        <taxon>Thoracicalcarea</taxon>
        <taxon>Balanomorpha</taxon>
        <taxon>Balanoidea</taxon>
        <taxon>Balanidae</taxon>
        <taxon>Amphibalaninae</taxon>
        <taxon>Amphibalanus</taxon>
    </lineage>
</organism>
<evidence type="ECO:0000259" key="1">
    <source>
        <dbReference type="SMART" id="SM01361"/>
    </source>
</evidence>
<dbReference type="InterPro" id="IPR009048">
    <property type="entry name" value="A-macroglobulin_rcpt-bd"/>
</dbReference>
<dbReference type="AlphaFoldDB" id="A0A6A4V2Y0"/>
<sequence length="405" mass="45707">MGLGLNSAVGYQRQLRFRRRDGSFSSYGNEDNQGSMWLTAFVVKAFREASQYISIDEEVINKATDWILRLQTNETLCFPRFGEMIHKELKGGTDRGGKAALTAFVMLAVKDIAPEDRLDWGFTCLENSTQLTNKTLYAEVLLAYTYLKMGEYAEGERLVNELMSKAKREGDDILYWEGDRNSLYGGSRAVDVEMTAYMALSLMHISGRGNMEEAARAIRWITTQRNGYGGFVSTQDTIVAVEALSEFAARTFASDLATSVSVTAGGETVQRMVEGDNRLLYQESKVPDLTKRGSTGYELKVCTSFLRNSGAVDRAILDMEMPSGYIPVHSTLRQLRRSSAVRQFNIQEGKVIFTMQKVAEDKTCLEFRIIRENYVEQLKPAIVKVHDFYRPEERSIKEYELTPAA</sequence>
<dbReference type="OrthoDB" id="6348147at2759"/>
<dbReference type="EMBL" id="VIIS01002152">
    <property type="protein sequence ID" value="KAF0287975.1"/>
    <property type="molecule type" value="Genomic_DNA"/>
</dbReference>
<dbReference type="InterPro" id="IPR011626">
    <property type="entry name" value="Alpha-macroglobulin_TED"/>
</dbReference>
<dbReference type="Gene3D" id="1.50.10.20">
    <property type="match status" value="1"/>
</dbReference>
<protein>
    <submittedName>
        <fullName evidence="2">Pregnancy zone protein</fullName>
    </submittedName>
</protein>
<dbReference type="Proteomes" id="UP000440578">
    <property type="component" value="Unassembled WGS sequence"/>
</dbReference>
<keyword evidence="3" id="KW-1185">Reference proteome</keyword>
<comment type="caution">
    <text evidence="2">The sequence shown here is derived from an EMBL/GenBank/DDBJ whole genome shotgun (WGS) entry which is preliminary data.</text>
</comment>
<feature type="domain" description="Alpha-macroglobulin receptor-binding" evidence="1">
    <location>
        <begin position="315"/>
        <end position="399"/>
    </location>
</feature>
<dbReference type="Pfam" id="PF07677">
    <property type="entry name" value="A2M_recep"/>
    <property type="match status" value="1"/>
</dbReference>
<dbReference type="InterPro" id="IPR050473">
    <property type="entry name" value="A2M/Complement_sys"/>
</dbReference>
<dbReference type="SUPFAM" id="SSF49410">
    <property type="entry name" value="Alpha-macroglobulin receptor domain"/>
    <property type="match status" value="1"/>
</dbReference>
<dbReference type="SMART" id="SM01361">
    <property type="entry name" value="A2M_recep"/>
    <property type="match status" value="1"/>
</dbReference>
<accession>A0A6A4V2Y0</accession>
<dbReference type="InterPro" id="IPR036595">
    <property type="entry name" value="A-macroglobulin_rcpt-bd_sf"/>
</dbReference>
<proteinExistence type="predicted"/>
<dbReference type="Gene3D" id="2.60.40.690">
    <property type="entry name" value="Alpha-macroglobulin, receptor-binding domain"/>
    <property type="match status" value="1"/>
</dbReference>
<dbReference type="Pfam" id="PF07678">
    <property type="entry name" value="TED_complement"/>
    <property type="match status" value="1"/>
</dbReference>
<gene>
    <name evidence="2" type="primary">PZP_1</name>
    <name evidence="2" type="ORF">FJT64_013620</name>
</gene>
<reference evidence="2 3" key="1">
    <citation type="submission" date="2019-07" db="EMBL/GenBank/DDBJ databases">
        <title>Draft genome assembly of a fouling barnacle, Amphibalanus amphitrite (Darwin, 1854): The first reference genome for Thecostraca.</title>
        <authorList>
            <person name="Kim W."/>
        </authorList>
    </citation>
    <scope>NUCLEOTIDE SEQUENCE [LARGE SCALE GENOMIC DNA]</scope>
    <source>
        <strain evidence="2">SNU_AA5</strain>
        <tissue evidence="2">Soma without cirri and trophi</tissue>
    </source>
</reference>
<dbReference type="GO" id="GO:0005615">
    <property type="term" value="C:extracellular space"/>
    <property type="evidence" value="ECO:0007669"/>
    <property type="project" value="InterPro"/>
</dbReference>
<evidence type="ECO:0000313" key="2">
    <source>
        <dbReference type="EMBL" id="KAF0287975.1"/>
    </source>
</evidence>
<dbReference type="PANTHER" id="PTHR11412">
    <property type="entry name" value="MACROGLOBULIN / COMPLEMENT"/>
    <property type="match status" value="1"/>
</dbReference>
<dbReference type="InterPro" id="IPR008930">
    <property type="entry name" value="Terpenoid_cyclase/PrenylTrfase"/>
</dbReference>
<name>A0A6A4V2Y0_AMPAM</name>
<dbReference type="SUPFAM" id="SSF48239">
    <property type="entry name" value="Terpenoid cyclases/Protein prenyltransferases"/>
    <property type="match status" value="1"/>
</dbReference>
<dbReference type="PANTHER" id="PTHR11412:SF171">
    <property type="entry name" value="PREGNANCY ZONE PROTEIN-LIKE PROTEIN"/>
    <property type="match status" value="1"/>
</dbReference>